<dbReference type="PROSITE" id="PS51257">
    <property type="entry name" value="PROKAR_LIPOPROTEIN"/>
    <property type="match status" value="1"/>
</dbReference>
<dbReference type="InterPro" id="IPR000447">
    <property type="entry name" value="G3P_DH_FAD-dep"/>
</dbReference>
<keyword evidence="3" id="KW-0285">Flavoprotein</keyword>
<dbReference type="PANTHER" id="PTHR11985:SF15">
    <property type="entry name" value="GLYCEROL-3-PHOSPHATE DEHYDROGENASE, MITOCHONDRIAL"/>
    <property type="match status" value="1"/>
</dbReference>
<comment type="similarity">
    <text evidence="2">Belongs to the FAD-dependent glycerol-3-phosphate dehydrogenase family.</text>
</comment>
<evidence type="ECO:0000256" key="2">
    <source>
        <dbReference type="ARBA" id="ARBA00007330"/>
    </source>
</evidence>
<evidence type="ECO:0000256" key="1">
    <source>
        <dbReference type="ARBA" id="ARBA00001974"/>
    </source>
</evidence>
<feature type="domain" description="FAD dependent oxidoreductase" evidence="6">
    <location>
        <begin position="16"/>
        <end position="383"/>
    </location>
</feature>
<dbReference type="Gene3D" id="3.30.9.10">
    <property type="entry name" value="D-Amino Acid Oxidase, subunit A, domain 2"/>
    <property type="match status" value="1"/>
</dbReference>
<accession>A0ABV7RYB7</accession>
<organism evidence="7 8">
    <name type="scientific">Paracoccus simplex</name>
    <dbReference type="NCBI Taxonomy" id="2086346"/>
    <lineage>
        <taxon>Bacteria</taxon>
        <taxon>Pseudomonadati</taxon>
        <taxon>Pseudomonadota</taxon>
        <taxon>Alphaproteobacteria</taxon>
        <taxon>Rhodobacterales</taxon>
        <taxon>Paracoccaceae</taxon>
        <taxon>Paracoccus</taxon>
    </lineage>
</organism>
<dbReference type="InterPro" id="IPR006076">
    <property type="entry name" value="FAD-dep_OxRdtase"/>
</dbReference>
<reference evidence="8" key="1">
    <citation type="journal article" date="2019" name="Int. J. Syst. Evol. Microbiol.">
        <title>The Global Catalogue of Microorganisms (GCM) 10K type strain sequencing project: providing services to taxonomists for standard genome sequencing and annotation.</title>
        <authorList>
            <consortium name="The Broad Institute Genomics Platform"/>
            <consortium name="The Broad Institute Genome Sequencing Center for Infectious Disease"/>
            <person name="Wu L."/>
            <person name="Ma J."/>
        </authorList>
    </citation>
    <scope>NUCLEOTIDE SEQUENCE [LARGE SCALE GENOMIC DNA]</scope>
    <source>
        <strain evidence="8">VKM B-3226</strain>
    </source>
</reference>
<keyword evidence="8" id="KW-1185">Reference proteome</keyword>
<sequence length="517" mass="57390">MSRPPLSELDGTEYEVIVIGAGAVGCASARQLAGRGFRTLLIDRGDIGAGTSSRSSRMLYSGLGYLAARYPLWQMPFRPADMLRRLLYTREVMRCRAELVHDMPGHLTKHRFHYPFRNGDRYPPWLVDLGFRLVEALDGWRVPLAYRRLPPAKAAGESAMAAALGGPLRGVGVFEEYMYAWPERICVDTALDAERRGARIRTYAEVVAIRRKGEGWLVTLDERAPGMQGRAQVRARLVVNAAGPWIDRVPGGGGESGRRRVIGIKGVNVMVRLPEAFRGQGLEAFSSKGEPYYVFPWRDFHFIGPTETEVTGNPDDIRVEDAEIAYILAEANNLFPTLRLTRADVLHCWCGVRPTSSRDGRTTSLPVEVAEDPARPGLLAVTGSTIMLHRHAARKVARRVEKRLGKRGPAPTGIIPAPESRDEGIGQMAAREHVVRLSDLIRRRLPDGLGPDLGRDRAEELSHIAAASLGWSEARRHEELQHFEVDTAQIYRQLQNAGPDAISLARRARSLQAERIA</sequence>
<dbReference type="InterPro" id="IPR038299">
    <property type="entry name" value="DAO_C_sf"/>
</dbReference>
<gene>
    <name evidence="7" type="ORF">ACFOMP_03405</name>
</gene>
<name>A0ABV7RYB7_9RHOB</name>
<keyword evidence="4" id="KW-0274">FAD</keyword>
<dbReference type="Gene3D" id="1.10.8.870">
    <property type="entry name" value="Alpha-glycerophosphate oxidase, cap domain"/>
    <property type="match status" value="1"/>
</dbReference>
<dbReference type="Pfam" id="PF01266">
    <property type="entry name" value="DAO"/>
    <property type="match status" value="1"/>
</dbReference>
<dbReference type="Gene3D" id="3.50.50.60">
    <property type="entry name" value="FAD/NAD(P)-binding domain"/>
    <property type="match status" value="1"/>
</dbReference>
<evidence type="ECO:0000256" key="3">
    <source>
        <dbReference type="ARBA" id="ARBA00022630"/>
    </source>
</evidence>
<dbReference type="SUPFAM" id="SSF54373">
    <property type="entry name" value="FAD-linked reductases, C-terminal domain"/>
    <property type="match status" value="1"/>
</dbReference>
<evidence type="ECO:0000259" key="6">
    <source>
        <dbReference type="Pfam" id="PF01266"/>
    </source>
</evidence>
<dbReference type="PANTHER" id="PTHR11985">
    <property type="entry name" value="GLYCEROL-3-PHOSPHATE DEHYDROGENASE"/>
    <property type="match status" value="1"/>
</dbReference>
<proteinExistence type="inferred from homology"/>
<dbReference type="Proteomes" id="UP001595596">
    <property type="component" value="Unassembled WGS sequence"/>
</dbReference>
<evidence type="ECO:0000313" key="7">
    <source>
        <dbReference type="EMBL" id="MFC3568497.1"/>
    </source>
</evidence>
<evidence type="ECO:0000256" key="5">
    <source>
        <dbReference type="ARBA" id="ARBA00023002"/>
    </source>
</evidence>
<dbReference type="RefSeq" id="WP_379027885.1">
    <property type="nucleotide sequence ID" value="NZ_JBHRXE010000008.1"/>
</dbReference>
<comment type="cofactor">
    <cofactor evidence="1">
        <name>FAD</name>
        <dbReference type="ChEBI" id="CHEBI:57692"/>
    </cofactor>
</comment>
<evidence type="ECO:0000256" key="4">
    <source>
        <dbReference type="ARBA" id="ARBA00022827"/>
    </source>
</evidence>
<keyword evidence="5" id="KW-0560">Oxidoreductase</keyword>
<dbReference type="PRINTS" id="PR01001">
    <property type="entry name" value="FADG3PDH"/>
</dbReference>
<dbReference type="InterPro" id="IPR036188">
    <property type="entry name" value="FAD/NAD-bd_sf"/>
</dbReference>
<comment type="caution">
    <text evidence="7">The sequence shown here is derived from an EMBL/GenBank/DDBJ whole genome shotgun (WGS) entry which is preliminary data.</text>
</comment>
<evidence type="ECO:0000313" key="8">
    <source>
        <dbReference type="Proteomes" id="UP001595596"/>
    </source>
</evidence>
<protein>
    <submittedName>
        <fullName evidence="7">FAD-dependent oxidoreductase</fullName>
    </submittedName>
</protein>
<dbReference type="EMBL" id="JBHRXE010000008">
    <property type="protein sequence ID" value="MFC3568497.1"/>
    <property type="molecule type" value="Genomic_DNA"/>
</dbReference>
<dbReference type="SUPFAM" id="SSF51905">
    <property type="entry name" value="FAD/NAD(P)-binding domain"/>
    <property type="match status" value="1"/>
</dbReference>